<comment type="caution">
    <text evidence="1">The sequence shown here is derived from an EMBL/GenBank/DDBJ whole genome shotgun (WGS) entry which is preliminary data.</text>
</comment>
<evidence type="ECO:0000313" key="1">
    <source>
        <dbReference type="EMBL" id="KAK5861453.1"/>
    </source>
</evidence>
<dbReference type="EMBL" id="JAUZQC010000013">
    <property type="protein sequence ID" value="KAK5861453.1"/>
    <property type="molecule type" value="Genomic_DNA"/>
</dbReference>
<dbReference type="Proteomes" id="UP001346869">
    <property type="component" value="Unassembled WGS sequence"/>
</dbReference>
<gene>
    <name evidence="1" type="ORF">PBY51_022849</name>
</gene>
<evidence type="ECO:0000313" key="2">
    <source>
        <dbReference type="Proteomes" id="UP001346869"/>
    </source>
</evidence>
<accession>A0AAN7XDW1</accession>
<reference evidence="1 2" key="1">
    <citation type="journal article" date="2023" name="Genes (Basel)">
        <title>Chromosome-Level Genome Assembly and Circadian Gene Repertoire of the Patagonia Blennie Eleginops maclovinus-The Closest Ancestral Proxy of Antarctic Cryonotothenioids.</title>
        <authorList>
            <person name="Cheng C.C."/>
            <person name="Rivera-Colon A.G."/>
            <person name="Minhas B.F."/>
            <person name="Wilson L."/>
            <person name="Rayamajhi N."/>
            <person name="Vargas-Chacoff L."/>
            <person name="Catchen J.M."/>
        </authorList>
    </citation>
    <scope>NUCLEOTIDE SEQUENCE [LARGE SCALE GENOMIC DNA]</scope>
    <source>
        <strain evidence="1">JMC-PN-2008</strain>
    </source>
</reference>
<organism evidence="1 2">
    <name type="scientific">Eleginops maclovinus</name>
    <name type="common">Patagonian blennie</name>
    <name type="synonym">Eleginus maclovinus</name>
    <dbReference type="NCBI Taxonomy" id="56733"/>
    <lineage>
        <taxon>Eukaryota</taxon>
        <taxon>Metazoa</taxon>
        <taxon>Chordata</taxon>
        <taxon>Craniata</taxon>
        <taxon>Vertebrata</taxon>
        <taxon>Euteleostomi</taxon>
        <taxon>Actinopterygii</taxon>
        <taxon>Neopterygii</taxon>
        <taxon>Teleostei</taxon>
        <taxon>Neoteleostei</taxon>
        <taxon>Acanthomorphata</taxon>
        <taxon>Eupercaria</taxon>
        <taxon>Perciformes</taxon>
        <taxon>Notothenioidei</taxon>
        <taxon>Eleginopidae</taxon>
        <taxon>Eleginops</taxon>
    </lineage>
</organism>
<keyword evidence="2" id="KW-1185">Reference proteome</keyword>
<reference evidence="1 2" key="2">
    <citation type="journal article" date="2023" name="Mol. Biol. Evol.">
        <title>Genomics of Secondarily Temperate Adaptation in the Only Non-Antarctic Icefish.</title>
        <authorList>
            <person name="Rivera-Colon A.G."/>
            <person name="Rayamajhi N."/>
            <person name="Minhas B.F."/>
            <person name="Madrigal G."/>
            <person name="Bilyk K.T."/>
            <person name="Yoon V."/>
            <person name="Hune M."/>
            <person name="Gregory S."/>
            <person name="Cheng C.H.C."/>
            <person name="Catchen J.M."/>
        </authorList>
    </citation>
    <scope>NUCLEOTIDE SEQUENCE [LARGE SCALE GENOMIC DNA]</scope>
    <source>
        <strain evidence="1">JMC-PN-2008</strain>
    </source>
</reference>
<sequence>MAYSLQVVNGSPDGVCNLLRQHGAGGKEVSNWLEDIGKVLVREVSDSCRNESVKSCSWARMKSRHFSEQLGRISLRLHGEKMLSPKNNAFFCPLYFKSSFKSYNFPFLHLILFIF</sequence>
<proteinExistence type="predicted"/>
<name>A0AAN7XDW1_ELEMC</name>
<dbReference type="AlphaFoldDB" id="A0AAN7XDW1"/>
<protein>
    <submittedName>
        <fullName evidence="1">Uncharacterized protein</fullName>
    </submittedName>
</protein>